<dbReference type="InterPro" id="IPR036737">
    <property type="entry name" value="OmpA-like_sf"/>
</dbReference>
<dbReference type="PANTHER" id="PTHR30329">
    <property type="entry name" value="STATOR ELEMENT OF FLAGELLAR MOTOR COMPLEX"/>
    <property type="match status" value="1"/>
</dbReference>
<comment type="caution">
    <text evidence="3">The sequence shown here is derived from an EMBL/GenBank/DDBJ whole genome shotgun (WGS) entry which is preliminary data.</text>
</comment>
<dbReference type="InterPro" id="IPR011250">
    <property type="entry name" value="OMP/PagP_B-barrel"/>
</dbReference>
<dbReference type="InterPro" id="IPR050330">
    <property type="entry name" value="Bact_OuterMem_StrucFunc"/>
</dbReference>
<sequence length="428" mass="48588">MRIIGIIAFIFFTTFVAESQNRRDSVFVLTPDMIFSFGQSYNSWSVGAGFGPVFMYADQSGYSMFPDREIDFGPSLQITKHLVPAFAFEMQYLQSDMFGQEGAYGFRGDLMDISINGIAIINQMSARPGPVNDKWNYYLKIGVGATLFRSHLFSVETGDVVQRSQLYDSSNPDYVVLGYDVKDPDKKTSRAVDIVLPIGAGLMYRINNRFDVGVESVLRFSASDRLDNILTGATNDRYLYTSLNVSYKFGDKDQRHMRWTYRAEGMDMFGRPQEDPLADEIRQLEEDIDIYEANRPVDKDSVVFTETLRVIYDQYNVKTIFFPSGAFRRFSPADQLLMGRIAVELNNNPDKTLTLYGYSDTDGEAEDNLELSRERCLAVKEFFVHDLGMEPGRINIVPVGEEDPLSPVSELSPRGLKMANRRVDLVIE</sequence>
<dbReference type="GO" id="GO:0016020">
    <property type="term" value="C:membrane"/>
    <property type="evidence" value="ECO:0007669"/>
    <property type="project" value="UniProtKB-UniRule"/>
</dbReference>
<proteinExistence type="predicted"/>
<dbReference type="PROSITE" id="PS51123">
    <property type="entry name" value="OMPA_2"/>
    <property type="match status" value="1"/>
</dbReference>
<dbReference type="PANTHER" id="PTHR30329:SF21">
    <property type="entry name" value="LIPOPROTEIN YIAD-RELATED"/>
    <property type="match status" value="1"/>
</dbReference>
<reference evidence="3 4" key="1">
    <citation type="submission" date="2018-07" db="EMBL/GenBank/DDBJ databases">
        <title>Freshwater and sediment microbial communities from various areas in North America, analyzing microbe dynamics in response to fracking.</title>
        <authorList>
            <person name="Lamendella R."/>
        </authorList>
    </citation>
    <scope>NUCLEOTIDE SEQUENCE [LARGE SCALE GENOMIC DNA]</scope>
    <source>
        <strain evidence="3 4">160A</strain>
    </source>
</reference>
<accession>A0A368UPJ1</accession>
<organism evidence="3 4">
    <name type="scientific">Marinilabilia salmonicolor</name>
    <dbReference type="NCBI Taxonomy" id="989"/>
    <lineage>
        <taxon>Bacteria</taxon>
        <taxon>Pseudomonadati</taxon>
        <taxon>Bacteroidota</taxon>
        <taxon>Bacteroidia</taxon>
        <taxon>Marinilabiliales</taxon>
        <taxon>Marinilabiliaceae</taxon>
        <taxon>Marinilabilia</taxon>
    </lineage>
</organism>
<feature type="domain" description="OmpA-like" evidence="2">
    <location>
        <begin position="297"/>
        <end position="428"/>
    </location>
</feature>
<dbReference type="CDD" id="cd07185">
    <property type="entry name" value="OmpA_C-like"/>
    <property type="match status" value="1"/>
</dbReference>
<keyword evidence="4" id="KW-1185">Reference proteome</keyword>
<protein>
    <submittedName>
        <fullName evidence="3">Outer membrane protein OmpA-like peptidoglycan-associated protein</fullName>
    </submittedName>
</protein>
<keyword evidence="1" id="KW-0472">Membrane</keyword>
<evidence type="ECO:0000256" key="1">
    <source>
        <dbReference type="PROSITE-ProRule" id="PRU00473"/>
    </source>
</evidence>
<dbReference type="EMBL" id="QPIZ01000029">
    <property type="protein sequence ID" value="RCW29304.1"/>
    <property type="molecule type" value="Genomic_DNA"/>
</dbReference>
<evidence type="ECO:0000313" key="4">
    <source>
        <dbReference type="Proteomes" id="UP000252733"/>
    </source>
</evidence>
<name>A0A368UPJ1_9BACT</name>
<dbReference type="Proteomes" id="UP000252733">
    <property type="component" value="Unassembled WGS sequence"/>
</dbReference>
<dbReference type="RefSeq" id="WP_114437905.1">
    <property type="nucleotide sequence ID" value="NZ_QPIZ01000029.1"/>
</dbReference>
<dbReference type="SUPFAM" id="SSF56925">
    <property type="entry name" value="OMPA-like"/>
    <property type="match status" value="1"/>
</dbReference>
<dbReference type="Gene3D" id="3.30.1330.60">
    <property type="entry name" value="OmpA-like domain"/>
    <property type="match status" value="1"/>
</dbReference>
<dbReference type="SUPFAM" id="SSF103088">
    <property type="entry name" value="OmpA-like"/>
    <property type="match status" value="1"/>
</dbReference>
<dbReference type="AlphaFoldDB" id="A0A368UPJ1"/>
<dbReference type="Gene3D" id="2.40.160.20">
    <property type="match status" value="1"/>
</dbReference>
<evidence type="ECO:0000259" key="2">
    <source>
        <dbReference type="PROSITE" id="PS51123"/>
    </source>
</evidence>
<evidence type="ECO:0000313" key="3">
    <source>
        <dbReference type="EMBL" id="RCW29304.1"/>
    </source>
</evidence>
<gene>
    <name evidence="3" type="ORF">DFO77_12928</name>
</gene>
<dbReference type="Pfam" id="PF00691">
    <property type="entry name" value="OmpA"/>
    <property type="match status" value="1"/>
</dbReference>
<dbReference type="InterPro" id="IPR006665">
    <property type="entry name" value="OmpA-like"/>
</dbReference>